<dbReference type="InterPro" id="IPR022893">
    <property type="entry name" value="Shikimate_DH_fam"/>
</dbReference>
<evidence type="ECO:0000256" key="1">
    <source>
        <dbReference type="ARBA" id="ARBA00004842"/>
    </source>
</evidence>
<dbReference type="Gene3D" id="3.40.50.10860">
    <property type="entry name" value="Leucine Dehydrogenase, chain A, domain 1"/>
    <property type="match status" value="1"/>
</dbReference>
<dbReference type="GO" id="GO:0008652">
    <property type="term" value="P:amino acid biosynthetic process"/>
    <property type="evidence" value="ECO:0007669"/>
    <property type="project" value="UniProtKB-KW"/>
</dbReference>
<dbReference type="InterPro" id="IPR027417">
    <property type="entry name" value="P-loop_NTPase"/>
</dbReference>
<dbReference type="SUPFAM" id="SSF53223">
    <property type="entry name" value="Aminoacid dehydrogenase-like, N-terminal domain"/>
    <property type="match status" value="1"/>
</dbReference>
<feature type="binding site" evidence="9">
    <location>
        <position position="291"/>
    </location>
    <ligand>
        <name>shikimate</name>
        <dbReference type="ChEBI" id="CHEBI:36208"/>
    </ligand>
</feature>
<comment type="caution">
    <text evidence="9">Lacks conserved residue(s) required for the propagation of feature annotation.</text>
</comment>
<feature type="active site" description="Proton acceptor" evidence="9">
    <location>
        <position position="255"/>
    </location>
</feature>
<feature type="binding site" evidence="9">
    <location>
        <position position="395"/>
    </location>
    <ligand>
        <name>NADP(+)</name>
        <dbReference type="ChEBI" id="CHEBI:58349"/>
    </ligand>
</feature>
<evidence type="ECO:0000256" key="8">
    <source>
        <dbReference type="ARBA" id="ARBA00048567"/>
    </source>
</evidence>
<dbReference type="UniPathway" id="UPA00053">
    <property type="reaction ID" value="UER00087"/>
</dbReference>
<keyword evidence="2 9" id="KW-0028">Amino-acid biosynthesis</keyword>
<feature type="binding site" evidence="9">
    <location>
        <begin position="311"/>
        <end position="315"/>
    </location>
    <ligand>
        <name>NADP(+)</name>
        <dbReference type="ChEBI" id="CHEBI:58349"/>
    </ligand>
</feature>
<comment type="catalytic activity">
    <reaction evidence="9">
        <text>shikimate + NADP(+) = 3-dehydroshikimate + NADPH + H(+)</text>
        <dbReference type="Rhea" id="RHEA:17737"/>
        <dbReference type="ChEBI" id="CHEBI:15378"/>
        <dbReference type="ChEBI" id="CHEBI:16630"/>
        <dbReference type="ChEBI" id="CHEBI:36208"/>
        <dbReference type="ChEBI" id="CHEBI:57783"/>
        <dbReference type="ChEBI" id="CHEBI:58349"/>
        <dbReference type="EC" id="1.1.1.25"/>
    </reaction>
</comment>
<feature type="binding site" evidence="9">
    <location>
        <begin position="206"/>
        <end position="208"/>
    </location>
    <ligand>
        <name>shikimate</name>
        <dbReference type="ChEBI" id="CHEBI:36208"/>
    </ligand>
</feature>
<comment type="function">
    <text evidence="9">Involved in the biosynthesis of the chorismate, which leads to the biosynthesis of aromatic amino acids. Catalyzes the reversible NADPH linked reduction of 3-dehydroshikimate (DHSA) to yield shikimate (SA).</text>
</comment>
<feature type="domain" description="SDH C-terminal" evidence="11">
    <location>
        <begin position="418"/>
        <end position="447"/>
    </location>
</feature>
<dbReference type="GO" id="GO:0005524">
    <property type="term" value="F:ATP binding"/>
    <property type="evidence" value="ECO:0007669"/>
    <property type="project" value="UniProtKB-KW"/>
</dbReference>
<feature type="binding site" evidence="9">
    <location>
        <position position="397"/>
    </location>
    <ligand>
        <name>shikimate</name>
        <dbReference type="ChEBI" id="CHEBI:36208"/>
    </ligand>
</feature>
<dbReference type="GO" id="GO:0019632">
    <property type="term" value="P:shikimate metabolic process"/>
    <property type="evidence" value="ECO:0007669"/>
    <property type="project" value="TreeGrafter"/>
</dbReference>
<dbReference type="InterPro" id="IPR046346">
    <property type="entry name" value="Aminoacid_DH-like_N_sf"/>
</dbReference>
<dbReference type="GO" id="GO:0009423">
    <property type="term" value="P:chorismate biosynthetic process"/>
    <property type="evidence" value="ECO:0007669"/>
    <property type="project" value="UniProtKB-UniRule"/>
</dbReference>
<keyword evidence="7 9" id="KW-0057">Aromatic amino acid biosynthesis</keyword>
<dbReference type="InterPro" id="IPR000623">
    <property type="entry name" value="Shikimate_kinase/TSH1"/>
</dbReference>
<comment type="pathway">
    <text evidence="1">Metabolic intermediate biosynthesis; chorismate biosynthesis; chorismate from D-erythrose 4-phosphate and phosphoenolpyruvate: step 5/7.</text>
</comment>
<evidence type="ECO:0000259" key="10">
    <source>
        <dbReference type="Pfam" id="PF08501"/>
    </source>
</evidence>
<dbReference type="Pfam" id="PF01202">
    <property type="entry name" value="SKI"/>
    <property type="match status" value="1"/>
</dbReference>
<dbReference type="Gene3D" id="3.40.50.720">
    <property type="entry name" value="NAD(P)-binding Rossmann-like Domain"/>
    <property type="match status" value="1"/>
</dbReference>
<evidence type="ECO:0000313" key="13">
    <source>
        <dbReference type="Proteomes" id="UP000570823"/>
    </source>
</evidence>
<keyword evidence="13" id="KW-1185">Reference proteome</keyword>
<dbReference type="InterPro" id="IPR041121">
    <property type="entry name" value="SDH_C"/>
</dbReference>
<protein>
    <recommendedName>
        <fullName evidence="9">Shikimate dehydrogenase (NADP(+))</fullName>
        <shortName evidence="9">SDH</shortName>
        <ecNumber evidence="9">1.1.1.25</ecNumber>
    </recommendedName>
</protein>
<keyword evidence="9 12" id="KW-0560">Oxidoreductase</keyword>
<dbReference type="PROSITE" id="PS01128">
    <property type="entry name" value="SHIKIMATE_KINASE"/>
    <property type="match status" value="1"/>
</dbReference>
<feature type="domain" description="Shikimate dehydrogenase substrate binding N-terminal" evidence="10">
    <location>
        <begin position="198"/>
        <end position="278"/>
    </location>
</feature>
<dbReference type="PANTHER" id="PTHR21089">
    <property type="entry name" value="SHIKIMATE DEHYDROGENASE"/>
    <property type="match status" value="1"/>
</dbReference>
<keyword evidence="3" id="KW-0808">Transferase</keyword>
<dbReference type="RefSeq" id="WP_176788846.1">
    <property type="nucleotide sequence ID" value="NZ_JABXWR010000001.1"/>
</dbReference>
<evidence type="ECO:0000313" key="12">
    <source>
        <dbReference type="EMBL" id="NVO67234.1"/>
    </source>
</evidence>
<evidence type="ECO:0000256" key="9">
    <source>
        <dbReference type="HAMAP-Rule" id="MF_00222"/>
    </source>
</evidence>
<dbReference type="SUPFAM" id="SSF52540">
    <property type="entry name" value="P-loop containing nucleoside triphosphate hydrolases"/>
    <property type="match status" value="1"/>
</dbReference>
<comment type="similarity">
    <text evidence="9">Belongs to the shikimate dehydrogenase family.</text>
</comment>
<dbReference type="InterPro" id="IPR036291">
    <property type="entry name" value="NAD(P)-bd_dom_sf"/>
</dbReference>
<dbReference type="SUPFAM" id="SSF51735">
    <property type="entry name" value="NAD(P)-binding Rossmann-fold domains"/>
    <property type="match status" value="1"/>
</dbReference>
<dbReference type="PANTHER" id="PTHR21089:SF1">
    <property type="entry name" value="BIFUNCTIONAL 3-DEHYDROQUINATE DEHYDRATASE_SHIKIMATE DEHYDROGENASE, CHLOROPLASTIC"/>
    <property type="match status" value="1"/>
</dbReference>
<evidence type="ECO:0000259" key="11">
    <source>
        <dbReference type="Pfam" id="PF18317"/>
    </source>
</evidence>
<dbReference type="CDD" id="cd00464">
    <property type="entry name" value="SK"/>
    <property type="match status" value="1"/>
</dbReference>
<feature type="binding site" evidence="9">
    <location>
        <position position="425"/>
    </location>
    <ligand>
        <name>shikimate</name>
        <dbReference type="ChEBI" id="CHEBI:36208"/>
    </ligand>
</feature>
<organism evidence="12 13">
    <name type="scientific">Methanofollis tationis</name>
    <dbReference type="NCBI Taxonomy" id="81417"/>
    <lineage>
        <taxon>Archaea</taxon>
        <taxon>Methanobacteriati</taxon>
        <taxon>Methanobacteriota</taxon>
        <taxon>Stenosarchaea group</taxon>
        <taxon>Methanomicrobia</taxon>
        <taxon>Methanomicrobiales</taxon>
        <taxon>Methanomicrobiaceae</taxon>
        <taxon>Methanofollis</taxon>
    </lineage>
</organism>
<sequence>MKVVLTGYRGTGKTTVGRLLSRRLGLPFIDTDAEIERLAGASIPAIFASAGESGFRALERRVIAGLSDVEGVISTGGGAVLDPANVAALRKGGTIVLLEASAETICGRIGGSDRPPLTSLSPEEEVGALLAVRRPFYRRGADFCVDTGTSQPGEVALAVLALLKGRRRDRAGFAGFEMPEGEAGRLAALRDTTHLYAIAGHPCLHSQSPPLWNALFERYAIDAHYTWLGHPDFGAILAGVEALGVQGLSVTIPHKEAALVAADLADSHAEAIGAANTLLLRCGEVSASNTDWTGVRRPLEGVPPGPAVVLGAGGAAAAAVYALLDLGCEVTVLARNVDAAKALASRFGCGAGSLRDFGRIRPAFVVHATPVGMAGDPRSLLSPGDLDPSMTVFDLVYTPAETPLLRAARARGCLTIPGTEMFVYQACEQFLHMTGIAVEPETVRGVLEE</sequence>
<dbReference type="PRINTS" id="PR01100">
    <property type="entry name" value="SHIKIMTKNASE"/>
</dbReference>
<evidence type="ECO:0000256" key="7">
    <source>
        <dbReference type="ARBA" id="ARBA00023141"/>
    </source>
</evidence>
<dbReference type="Pfam" id="PF18317">
    <property type="entry name" value="SDH_C"/>
    <property type="match status" value="1"/>
</dbReference>
<evidence type="ECO:0000256" key="6">
    <source>
        <dbReference type="ARBA" id="ARBA00022840"/>
    </source>
</evidence>
<dbReference type="InterPro" id="IPR031322">
    <property type="entry name" value="Shikimate/glucono_kinase"/>
</dbReference>
<evidence type="ECO:0000256" key="5">
    <source>
        <dbReference type="ARBA" id="ARBA00022777"/>
    </source>
</evidence>
<dbReference type="InterPro" id="IPR013708">
    <property type="entry name" value="Shikimate_DH-bd_N"/>
</dbReference>
<comment type="subunit">
    <text evidence="9">Homodimer.</text>
</comment>
<evidence type="ECO:0000256" key="3">
    <source>
        <dbReference type="ARBA" id="ARBA00022679"/>
    </source>
</evidence>
<accession>A0A7K4HPN0</accession>
<proteinExistence type="inferred from homology"/>
<comment type="pathway">
    <text evidence="9">Metabolic intermediate biosynthesis; chorismate biosynthesis; chorismate from D-erythrose 4-phosphate and phosphoenolpyruvate: step 4/7.</text>
</comment>
<feature type="binding site" evidence="9">
    <location>
        <position position="276"/>
    </location>
    <ligand>
        <name>shikimate</name>
        <dbReference type="ChEBI" id="CHEBI:36208"/>
    </ligand>
</feature>
<dbReference type="Pfam" id="PF08501">
    <property type="entry name" value="Shikimate_dh_N"/>
    <property type="match status" value="1"/>
</dbReference>
<dbReference type="GO" id="GO:0004765">
    <property type="term" value="F:shikimate kinase activity"/>
    <property type="evidence" value="ECO:0007669"/>
    <property type="project" value="UniProtKB-EC"/>
</dbReference>
<keyword evidence="4" id="KW-0547">Nucleotide-binding</keyword>
<dbReference type="Gene3D" id="3.40.50.300">
    <property type="entry name" value="P-loop containing nucleotide triphosphate hydrolases"/>
    <property type="match status" value="1"/>
</dbReference>
<dbReference type="Proteomes" id="UP000570823">
    <property type="component" value="Unassembled WGS sequence"/>
</dbReference>
<keyword evidence="9" id="KW-0521">NADP</keyword>
<dbReference type="EC" id="1.1.1.25" evidence="9"/>
<feature type="binding site" evidence="9">
    <location>
        <position position="251"/>
    </location>
    <ligand>
        <name>shikimate</name>
        <dbReference type="ChEBI" id="CHEBI:36208"/>
    </ligand>
</feature>
<comment type="catalytic activity">
    <reaction evidence="8">
        <text>shikimate + ATP = 3-phosphoshikimate + ADP + H(+)</text>
        <dbReference type="Rhea" id="RHEA:13121"/>
        <dbReference type="ChEBI" id="CHEBI:15378"/>
        <dbReference type="ChEBI" id="CHEBI:30616"/>
        <dbReference type="ChEBI" id="CHEBI:36208"/>
        <dbReference type="ChEBI" id="CHEBI:145989"/>
        <dbReference type="ChEBI" id="CHEBI:456216"/>
        <dbReference type="EC" id="2.7.1.71"/>
    </reaction>
</comment>
<comment type="caution">
    <text evidence="12">The sequence shown here is derived from an EMBL/GenBank/DDBJ whole genome shotgun (WGS) entry which is preliminary data.</text>
</comment>
<keyword evidence="5 12" id="KW-0418">Kinase</keyword>
<dbReference type="HAMAP" id="MF_00109">
    <property type="entry name" value="Shikimate_kinase"/>
    <property type="match status" value="1"/>
</dbReference>
<name>A0A7K4HPN0_9EURY</name>
<dbReference type="EMBL" id="JABXWR010000001">
    <property type="protein sequence ID" value="NVO67234.1"/>
    <property type="molecule type" value="Genomic_DNA"/>
</dbReference>
<evidence type="ECO:0000256" key="2">
    <source>
        <dbReference type="ARBA" id="ARBA00022605"/>
    </source>
</evidence>
<dbReference type="OrthoDB" id="8744at2157"/>
<feature type="binding site" evidence="9">
    <location>
        <position position="418"/>
    </location>
    <ligand>
        <name>NADP(+)</name>
        <dbReference type="ChEBI" id="CHEBI:58349"/>
    </ligand>
</feature>
<keyword evidence="6" id="KW-0067">ATP-binding</keyword>
<dbReference type="CDD" id="cd01065">
    <property type="entry name" value="NAD_bind_Shikimate_DH"/>
    <property type="match status" value="1"/>
</dbReference>
<dbReference type="GO" id="GO:0004764">
    <property type="term" value="F:shikimate 3-dehydrogenase (NADP+) activity"/>
    <property type="evidence" value="ECO:0007669"/>
    <property type="project" value="UniProtKB-UniRule"/>
</dbReference>
<dbReference type="HAMAP" id="MF_00222">
    <property type="entry name" value="Shikimate_DH_AroE"/>
    <property type="match status" value="1"/>
</dbReference>
<dbReference type="AlphaFoldDB" id="A0A7K4HPN0"/>
<reference evidence="12 13" key="1">
    <citation type="submission" date="2020-06" db="EMBL/GenBank/DDBJ databases">
        <title>Methanofollis fontis sp. nov., a methanogen isolated from marine sediments near a cold seep at Four-Way Closure Ridge offshore southwestern Taiwan.</title>
        <authorList>
            <person name="Chen S.-C."/>
            <person name="Teng N.-H."/>
            <person name="Lin Y.-S."/>
            <person name="Lai M.-C."/>
            <person name="Chen H.-H."/>
            <person name="Wang C.-C."/>
        </authorList>
    </citation>
    <scope>NUCLEOTIDE SEQUENCE [LARGE SCALE GENOMIC DNA]</scope>
    <source>
        <strain evidence="12 13">DSM 2702</strain>
    </source>
</reference>
<dbReference type="InterPro" id="IPR023000">
    <property type="entry name" value="Shikimate_kinase_CS"/>
</dbReference>
<evidence type="ECO:0000256" key="4">
    <source>
        <dbReference type="ARBA" id="ARBA00022741"/>
    </source>
</evidence>
<gene>
    <name evidence="9" type="primary">aroE</name>
    <name evidence="12" type="ORF">HWN36_07920</name>
</gene>
<dbReference type="GO" id="GO:0009073">
    <property type="term" value="P:aromatic amino acid family biosynthetic process"/>
    <property type="evidence" value="ECO:0007669"/>
    <property type="project" value="UniProtKB-KW"/>
</dbReference>